<reference evidence="2" key="1">
    <citation type="submission" date="2022-10" db="EMBL/GenBank/DDBJ databases">
        <title>YIM 151497 complete genome.</title>
        <authorList>
            <person name="Chen X."/>
        </authorList>
    </citation>
    <scope>NUCLEOTIDE SEQUENCE</scope>
    <source>
        <strain evidence="2">YIM 151497</strain>
    </source>
</reference>
<dbReference type="SUPFAM" id="SSF54427">
    <property type="entry name" value="NTF2-like"/>
    <property type="match status" value="1"/>
</dbReference>
<gene>
    <name evidence="2" type="ORF">OF122_00495</name>
</gene>
<dbReference type="Proteomes" id="UP001163882">
    <property type="component" value="Chromosome"/>
</dbReference>
<keyword evidence="3" id="KW-1185">Reference proteome</keyword>
<name>A0ABY6IRG1_9HYPH</name>
<feature type="domain" description="SnoaL-like" evidence="1">
    <location>
        <begin position="8"/>
        <end position="102"/>
    </location>
</feature>
<dbReference type="InterPro" id="IPR032710">
    <property type="entry name" value="NTF2-like_dom_sf"/>
</dbReference>
<evidence type="ECO:0000313" key="2">
    <source>
        <dbReference type="EMBL" id="UYQ72305.1"/>
    </source>
</evidence>
<dbReference type="InterPro" id="IPR037401">
    <property type="entry name" value="SnoaL-like"/>
</dbReference>
<dbReference type="Gene3D" id="3.10.450.50">
    <property type="match status" value="1"/>
</dbReference>
<protein>
    <submittedName>
        <fullName evidence="2">Nuclear transport factor 2 family protein</fullName>
    </submittedName>
</protein>
<dbReference type="Pfam" id="PF12680">
    <property type="entry name" value="SnoaL_2"/>
    <property type="match status" value="1"/>
</dbReference>
<dbReference type="RefSeq" id="WP_264225939.1">
    <property type="nucleotide sequence ID" value="NZ_CP107716.1"/>
</dbReference>
<evidence type="ECO:0000313" key="3">
    <source>
        <dbReference type="Proteomes" id="UP001163882"/>
    </source>
</evidence>
<accession>A0ABY6IRG1</accession>
<dbReference type="EMBL" id="CP107716">
    <property type="protein sequence ID" value="UYQ72305.1"/>
    <property type="molecule type" value="Genomic_DNA"/>
</dbReference>
<sequence>MDEPERIVTSWCDAITRRDKDAFLGLCHEAVAFYGPEGAGVGHEVVSDWFDAEPMRITIKDMRTDGLTVRLDHHIDWLDANGDVEYEADNAAQIEIRDAKVYSYRRVEEPPHVAEDPVVSP</sequence>
<evidence type="ECO:0000259" key="1">
    <source>
        <dbReference type="Pfam" id="PF12680"/>
    </source>
</evidence>
<proteinExistence type="predicted"/>
<organism evidence="2 3">
    <name type="scientific">Pelagibacterium flavum</name>
    <dbReference type="NCBI Taxonomy" id="2984530"/>
    <lineage>
        <taxon>Bacteria</taxon>
        <taxon>Pseudomonadati</taxon>
        <taxon>Pseudomonadota</taxon>
        <taxon>Alphaproteobacteria</taxon>
        <taxon>Hyphomicrobiales</taxon>
        <taxon>Devosiaceae</taxon>
        <taxon>Pelagibacterium</taxon>
    </lineage>
</organism>